<evidence type="ECO:0000256" key="5">
    <source>
        <dbReference type="ARBA" id="ARBA00023288"/>
    </source>
</evidence>
<dbReference type="NCBIfam" id="TIGR00231">
    <property type="entry name" value="small_GTP"/>
    <property type="match status" value="1"/>
</dbReference>
<dbReference type="SMART" id="SM00173">
    <property type="entry name" value="RAS"/>
    <property type="match status" value="1"/>
</dbReference>
<dbReference type="EMBL" id="CADEBC010000733">
    <property type="protein sequence ID" value="CAB3260171.1"/>
    <property type="molecule type" value="Genomic_DNA"/>
</dbReference>
<dbReference type="PROSITE" id="PS51420">
    <property type="entry name" value="RHO"/>
    <property type="match status" value="1"/>
</dbReference>
<dbReference type="PANTHER" id="PTHR47980">
    <property type="entry name" value="LD44762P"/>
    <property type="match status" value="1"/>
</dbReference>
<dbReference type="GO" id="GO:0005525">
    <property type="term" value="F:GTP binding"/>
    <property type="evidence" value="ECO:0007669"/>
    <property type="project" value="UniProtKB-KW"/>
</dbReference>
<dbReference type="AlphaFoldDB" id="A0A8S1BBI8"/>
<dbReference type="PRINTS" id="PR00449">
    <property type="entry name" value="RASTRNSFRMNG"/>
</dbReference>
<dbReference type="InterPro" id="IPR044925">
    <property type="entry name" value="His-Me_finger_sf"/>
</dbReference>
<dbReference type="PROSITE" id="PS51419">
    <property type="entry name" value="RAB"/>
    <property type="match status" value="1"/>
</dbReference>
<keyword evidence="2" id="KW-0547">Nucleotide-binding</keyword>
<evidence type="ECO:0000256" key="4">
    <source>
        <dbReference type="ARBA" id="ARBA00023136"/>
    </source>
</evidence>
<comment type="similarity">
    <text evidence="1">Belongs to the small GTPase superfamily. Rab family.</text>
</comment>
<dbReference type="InterPro" id="IPR050305">
    <property type="entry name" value="Small_GTPase_Rab"/>
</dbReference>
<dbReference type="InterPro" id="IPR005225">
    <property type="entry name" value="Small_GTP-bd"/>
</dbReference>
<evidence type="ECO:0000256" key="6">
    <source>
        <dbReference type="ARBA" id="ARBA00023289"/>
    </source>
</evidence>
<name>A0A8S1BBI8_ARCPL</name>
<dbReference type="FunFam" id="3.40.50.300:FF:000202">
    <property type="entry name" value="ras-related protein Rab-8A"/>
    <property type="match status" value="1"/>
</dbReference>
<dbReference type="SUPFAM" id="SSF54060">
    <property type="entry name" value="His-Me finger endonucleases"/>
    <property type="match status" value="1"/>
</dbReference>
<dbReference type="PROSITE" id="PS51421">
    <property type="entry name" value="RAS"/>
    <property type="match status" value="1"/>
</dbReference>
<sequence length="651" mass="73146">MAKKTYDLLFKLLLIGDSGVGKTCILFRFSDNHFTTTFISTIGIDFKIKTVELRGKKIKLQIWDTAGQERFHTITTSYYRGAMGIMLVYDITNEKTFDDIVKWLRNIDEHANEDVEKMILGNKCDMEDKRVVSKERGEAIAREHCIRFMETSAKANINIDRAFSELAEAILDKTSGREADADHARIAVERRPSRAPPTRACCTGADPATVICWGEQGLRQRVESTAAADNAQSRTSHQHDNMRPIAAVTLLLCLKQAYFTDPPCVMELQCAECVPDNMPLVTSHRAANGSVRAEAGDEVTLACGGGKFLAYPLLDTLVAVCEAGRYRVRRDRELRHLLDLGCQESIFEDVLHQVDSCAPPLQGRAYQMHEQSGRGVRHLAVLCFDEDTGAAQWLRMSNAAHNRLALPPHGERSAPLSILGNFNHMFDAKTRHDAERLYSDDVKLNRRVHELFKHDRFSFAGQSLTSAELLSAHYFEDQNMRAADFVSDRVAVWKSVAEGNLRHLHHDVAKFLKLTRPHAEIEVYAGTHGVLSLRSGHARTEVYLKAGKRFPVPKYIWSVVHAKAANKAVAIVVLNDPFVAVSEIRETVFCESACGKVPWLHELRRHRNYEVPVNGLVFCCTLQNFTNVVTEMPRTVNVPAGIEGMLTELFF</sequence>
<dbReference type="InterPro" id="IPR001806">
    <property type="entry name" value="Small_GTPase"/>
</dbReference>
<dbReference type="SMART" id="SM00175">
    <property type="entry name" value="RAB"/>
    <property type="match status" value="1"/>
</dbReference>
<evidence type="ECO:0000256" key="1">
    <source>
        <dbReference type="ARBA" id="ARBA00006270"/>
    </source>
</evidence>
<evidence type="ECO:0000256" key="7">
    <source>
        <dbReference type="ARBA" id="ARBA00037868"/>
    </source>
</evidence>
<keyword evidence="4" id="KW-0472">Membrane</keyword>
<dbReference type="SMART" id="SM00177">
    <property type="entry name" value="ARF"/>
    <property type="match status" value="1"/>
</dbReference>
<dbReference type="Proteomes" id="UP000494106">
    <property type="component" value="Unassembled WGS sequence"/>
</dbReference>
<keyword evidence="9" id="KW-1185">Reference proteome</keyword>
<dbReference type="GO" id="GO:0005737">
    <property type="term" value="C:cytoplasm"/>
    <property type="evidence" value="ECO:0007669"/>
    <property type="project" value="UniProtKB-ARBA"/>
</dbReference>
<evidence type="ECO:0000256" key="2">
    <source>
        <dbReference type="ARBA" id="ARBA00022741"/>
    </source>
</evidence>
<dbReference type="Gene3D" id="3.40.50.300">
    <property type="entry name" value="P-loop containing nucleotide triphosphate hydrolases"/>
    <property type="match status" value="1"/>
</dbReference>
<comment type="caution">
    <text evidence="8">The sequence shown here is derived from an EMBL/GenBank/DDBJ whole genome shotgun (WGS) entry which is preliminary data.</text>
</comment>
<dbReference type="SMART" id="SM00174">
    <property type="entry name" value="RHO"/>
    <property type="match status" value="1"/>
</dbReference>
<evidence type="ECO:0000313" key="9">
    <source>
        <dbReference type="Proteomes" id="UP000494106"/>
    </source>
</evidence>
<dbReference type="CDD" id="cd01867">
    <property type="entry name" value="Rab8_Rab10_Rab13_like"/>
    <property type="match status" value="1"/>
</dbReference>
<dbReference type="GO" id="GO:0003924">
    <property type="term" value="F:GTPase activity"/>
    <property type="evidence" value="ECO:0007669"/>
    <property type="project" value="InterPro"/>
</dbReference>
<keyword evidence="3" id="KW-0342">GTP-binding</keyword>
<evidence type="ECO:0000313" key="8">
    <source>
        <dbReference type="EMBL" id="CAB3260171.1"/>
    </source>
</evidence>
<organism evidence="8 9">
    <name type="scientific">Arctia plantaginis</name>
    <name type="common">Wood tiger moth</name>
    <name type="synonym">Phalaena plantaginis</name>
    <dbReference type="NCBI Taxonomy" id="874455"/>
    <lineage>
        <taxon>Eukaryota</taxon>
        <taxon>Metazoa</taxon>
        <taxon>Ecdysozoa</taxon>
        <taxon>Arthropoda</taxon>
        <taxon>Hexapoda</taxon>
        <taxon>Insecta</taxon>
        <taxon>Pterygota</taxon>
        <taxon>Neoptera</taxon>
        <taxon>Endopterygota</taxon>
        <taxon>Lepidoptera</taxon>
        <taxon>Glossata</taxon>
        <taxon>Ditrysia</taxon>
        <taxon>Noctuoidea</taxon>
        <taxon>Erebidae</taxon>
        <taxon>Arctiinae</taxon>
        <taxon>Arctia</taxon>
    </lineage>
</organism>
<dbReference type="InterPro" id="IPR027417">
    <property type="entry name" value="P-loop_NTPase"/>
</dbReference>
<dbReference type="InterPro" id="IPR044929">
    <property type="entry name" value="DNA/RNA_non-sp_Endonuclease_sf"/>
</dbReference>
<dbReference type="SUPFAM" id="SSF52540">
    <property type="entry name" value="P-loop containing nucleoside triphosphate hydrolases"/>
    <property type="match status" value="1"/>
</dbReference>
<protein>
    <submittedName>
        <fullName evidence="8">Uncharacterized protein</fullName>
    </submittedName>
</protein>
<comment type="subcellular location">
    <subcellularLocation>
        <location evidence="7">Endomembrane system</location>
        <topology evidence="7">Lipid-anchor</topology>
    </subcellularLocation>
</comment>
<keyword evidence="6" id="KW-0636">Prenylation</keyword>
<evidence type="ECO:0000256" key="3">
    <source>
        <dbReference type="ARBA" id="ARBA00023134"/>
    </source>
</evidence>
<dbReference type="Pfam" id="PF00071">
    <property type="entry name" value="Ras"/>
    <property type="match status" value="1"/>
</dbReference>
<reference evidence="8 9" key="1">
    <citation type="submission" date="2020-04" db="EMBL/GenBank/DDBJ databases">
        <authorList>
            <person name="Wallbank WR R."/>
            <person name="Pardo Diaz C."/>
            <person name="Kozak K."/>
            <person name="Martin S."/>
            <person name="Jiggins C."/>
            <person name="Moest M."/>
            <person name="Warren A I."/>
            <person name="Byers J.R.P. K."/>
            <person name="Montejo-Kovacevich G."/>
            <person name="Yen C E."/>
        </authorList>
    </citation>
    <scope>NUCLEOTIDE SEQUENCE [LARGE SCALE GENOMIC DNA]</scope>
</reference>
<proteinExistence type="inferred from homology"/>
<gene>
    <name evidence="8" type="ORF">APLA_LOCUS17268</name>
</gene>
<keyword evidence="5" id="KW-0449">Lipoprotein</keyword>
<dbReference type="GO" id="GO:0012505">
    <property type="term" value="C:endomembrane system"/>
    <property type="evidence" value="ECO:0007669"/>
    <property type="project" value="UniProtKB-SubCell"/>
</dbReference>
<dbReference type="SMART" id="SM00176">
    <property type="entry name" value="RAN"/>
    <property type="match status" value="1"/>
</dbReference>
<accession>A0A8S1BBI8</accession>
<dbReference type="OrthoDB" id="7409492at2759"/>
<dbReference type="Gene3D" id="3.40.570.10">
    <property type="entry name" value="Extracellular Endonuclease, subunit A"/>
    <property type="match status" value="1"/>
</dbReference>